<protein>
    <recommendedName>
        <fullName evidence="3">Response regulatory domain-containing protein</fullName>
    </recommendedName>
</protein>
<dbReference type="RefSeq" id="WP_094023085.1">
    <property type="nucleotide sequence ID" value="NZ_FXYF01000016.1"/>
</dbReference>
<dbReference type="OrthoDB" id="7846007at2"/>
<accession>A0A238L3W7</accession>
<name>A0A238L3W7_9RHOB</name>
<dbReference type="AlphaFoldDB" id="A0A238L3W7"/>
<evidence type="ECO:0000313" key="2">
    <source>
        <dbReference type="Proteomes" id="UP000207598"/>
    </source>
</evidence>
<proteinExistence type="predicted"/>
<keyword evidence="2" id="KW-1185">Reference proteome</keyword>
<dbReference type="Proteomes" id="UP000207598">
    <property type="component" value="Unassembled WGS sequence"/>
</dbReference>
<evidence type="ECO:0008006" key="3">
    <source>
        <dbReference type="Google" id="ProtNLM"/>
    </source>
</evidence>
<reference evidence="1 2" key="1">
    <citation type="submission" date="2017-05" db="EMBL/GenBank/DDBJ databases">
        <authorList>
            <person name="Song R."/>
            <person name="Chenine A.L."/>
            <person name="Ruprecht R.M."/>
        </authorList>
    </citation>
    <scope>NUCLEOTIDE SEQUENCE [LARGE SCALE GENOMIC DNA]</scope>
    <source>
        <strain evidence="1 2">CECT 8898</strain>
    </source>
</reference>
<sequence>MHAMIVDLDAGRLERSQIAFLETGIHVTGSGSLAVAETCLRRAVVDVLVLDADCGAQHIAELTALAERRNPRLVTLMLARDVGAATDFYSDAIGSLHCVLDGLVAPRMVARMAQASLAGRAACKMTPVRADQEPLAPRPVFQTTRRKPAAPAAEAVLA</sequence>
<dbReference type="EMBL" id="FXYF01000016">
    <property type="protein sequence ID" value="SMX49550.1"/>
    <property type="molecule type" value="Genomic_DNA"/>
</dbReference>
<organism evidence="1 2">
    <name type="scientific">Maliponia aquimaris</name>
    <dbReference type="NCBI Taxonomy" id="1673631"/>
    <lineage>
        <taxon>Bacteria</taxon>
        <taxon>Pseudomonadati</taxon>
        <taxon>Pseudomonadota</taxon>
        <taxon>Alphaproteobacteria</taxon>
        <taxon>Rhodobacterales</taxon>
        <taxon>Paracoccaceae</taxon>
        <taxon>Maliponia</taxon>
    </lineage>
</organism>
<gene>
    <name evidence="1" type="ORF">MAA8898_04339</name>
</gene>
<evidence type="ECO:0000313" key="1">
    <source>
        <dbReference type="EMBL" id="SMX49550.1"/>
    </source>
</evidence>